<dbReference type="EMBL" id="LHUR01000042">
    <property type="protein sequence ID" value="KOA18432.1"/>
    <property type="molecule type" value="Genomic_DNA"/>
</dbReference>
<dbReference type="PATRIC" id="fig|1121318.3.peg.3329"/>
<organism evidence="2 3">
    <name type="scientific">Clostridium homopropionicum DSM 5847</name>
    <dbReference type="NCBI Taxonomy" id="1121318"/>
    <lineage>
        <taxon>Bacteria</taxon>
        <taxon>Bacillati</taxon>
        <taxon>Bacillota</taxon>
        <taxon>Clostridia</taxon>
        <taxon>Eubacteriales</taxon>
        <taxon>Clostridiaceae</taxon>
        <taxon>Clostridium</taxon>
    </lineage>
</organism>
<dbReference type="Proteomes" id="UP000037043">
    <property type="component" value="Unassembled WGS sequence"/>
</dbReference>
<accession>A0A0L6Z637</accession>
<proteinExistence type="predicted"/>
<feature type="domain" description="DUF1540" evidence="1">
    <location>
        <begin position="17"/>
        <end position="59"/>
    </location>
</feature>
<evidence type="ECO:0000313" key="2">
    <source>
        <dbReference type="EMBL" id="KOA18432.1"/>
    </source>
</evidence>
<dbReference type="STRING" id="36844.SAMN04488501_101146"/>
<dbReference type="Pfam" id="PF07561">
    <property type="entry name" value="DUF1540"/>
    <property type="match status" value="1"/>
</dbReference>
<dbReference type="InterPro" id="IPR011437">
    <property type="entry name" value="DUF1540"/>
</dbReference>
<comment type="caution">
    <text evidence="2">The sequence shown here is derived from an EMBL/GenBank/DDBJ whole genome shotgun (WGS) entry which is preliminary data.</text>
</comment>
<dbReference type="AlphaFoldDB" id="A0A0L6Z637"/>
<gene>
    <name evidence="2" type="ORF">CLHOM_33340</name>
</gene>
<reference evidence="3" key="1">
    <citation type="submission" date="2015-08" db="EMBL/GenBank/DDBJ databases">
        <title>Genome sequence of the strict anaerobe Clostridium homopropionicum LuHBu1 (DSM 5847T).</title>
        <authorList>
            <person name="Poehlein A."/>
            <person name="Beck M."/>
            <person name="Schiel-Bengelsdorf B."/>
            <person name="Bengelsdorf F.R."/>
            <person name="Daniel R."/>
            <person name="Duerre P."/>
        </authorList>
    </citation>
    <scope>NUCLEOTIDE SEQUENCE [LARGE SCALE GENOMIC DNA]</scope>
    <source>
        <strain evidence="3">DSM 5847</strain>
    </source>
</reference>
<protein>
    <recommendedName>
        <fullName evidence="1">DUF1540 domain-containing protein</fullName>
    </recommendedName>
</protein>
<evidence type="ECO:0000259" key="1">
    <source>
        <dbReference type="Pfam" id="PF07561"/>
    </source>
</evidence>
<dbReference type="RefSeq" id="WP_052222779.1">
    <property type="nucleotide sequence ID" value="NZ_LHUR01000042.1"/>
</dbReference>
<sequence length="62" mass="7057">MTTHDKYSLHHGHNDSIGCTVTECKFHDSRENFCTLEQIQVTKHESVAKTIQCTDCGSFVKE</sequence>
<evidence type="ECO:0000313" key="3">
    <source>
        <dbReference type="Proteomes" id="UP000037043"/>
    </source>
</evidence>
<name>A0A0L6Z637_9CLOT</name>
<keyword evidence="3" id="KW-1185">Reference proteome</keyword>